<evidence type="ECO:0000313" key="2">
    <source>
        <dbReference type="EMBL" id="GAA1618197.1"/>
    </source>
</evidence>
<sequence length="121" mass="13082">MRRAIVRLGTTVAAMALLGATLGGTPAQASAQGGTCTGWSHGNYDDGWDTIGRAGNMKKGPYSSCGNVKYLSEDTTVYFHCKVINGYGKVWVYVRVAGTTTEGWVSYDNLYHWSTDLIETC</sequence>
<evidence type="ECO:0008006" key="4">
    <source>
        <dbReference type="Google" id="ProtNLM"/>
    </source>
</evidence>
<dbReference type="EMBL" id="BAAAMU010000006">
    <property type="protein sequence ID" value="GAA1618197.1"/>
    <property type="molecule type" value="Genomic_DNA"/>
</dbReference>
<dbReference type="Proteomes" id="UP001500064">
    <property type="component" value="Unassembled WGS sequence"/>
</dbReference>
<organism evidence="2 3">
    <name type="scientific">Nonomuraea maheshkhaliensis</name>
    <dbReference type="NCBI Taxonomy" id="419590"/>
    <lineage>
        <taxon>Bacteria</taxon>
        <taxon>Bacillati</taxon>
        <taxon>Actinomycetota</taxon>
        <taxon>Actinomycetes</taxon>
        <taxon>Streptosporangiales</taxon>
        <taxon>Streptosporangiaceae</taxon>
        <taxon>Nonomuraea</taxon>
    </lineage>
</organism>
<feature type="signal peptide" evidence="1">
    <location>
        <begin position="1"/>
        <end position="31"/>
    </location>
</feature>
<proteinExistence type="predicted"/>
<reference evidence="2 3" key="1">
    <citation type="journal article" date="2019" name="Int. J. Syst. Evol. Microbiol.">
        <title>The Global Catalogue of Microorganisms (GCM) 10K type strain sequencing project: providing services to taxonomists for standard genome sequencing and annotation.</title>
        <authorList>
            <consortium name="The Broad Institute Genomics Platform"/>
            <consortium name="The Broad Institute Genome Sequencing Center for Infectious Disease"/>
            <person name="Wu L."/>
            <person name="Ma J."/>
        </authorList>
    </citation>
    <scope>NUCLEOTIDE SEQUENCE [LARGE SCALE GENOMIC DNA]</scope>
    <source>
        <strain evidence="2 3">JCM 13929</strain>
    </source>
</reference>
<evidence type="ECO:0000256" key="1">
    <source>
        <dbReference type="SAM" id="SignalP"/>
    </source>
</evidence>
<dbReference type="RefSeq" id="WP_346102212.1">
    <property type="nucleotide sequence ID" value="NZ_BAAAMU010000006.1"/>
</dbReference>
<name>A0ABN2EUC2_9ACTN</name>
<keyword evidence="3" id="KW-1185">Reference proteome</keyword>
<accession>A0ABN2EUC2</accession>
<protein>
    <recommendedName>
        <fullName evidence="4">SH3 domain-containing protein</fullName>
    </recommendedName>
</protein>
<comment type="caution">
    <text evidence="2">The sequence shown here is derived from an EMBL/GenBank/DDBJ whole genome shotgun (WGS) entry which is preliminary data.</text>
</comment>
<keyword evidence="1" id="KW-0732">Signal</keyword>
<feature type="chain" id="PRO_5046575565" description="SH3 domain-containing protein" evidence="1">
    <location>
        <begin position="32"/>
        <end position="121"/>
    </location>
</feature>
<evidence type="ECO:0000313" key="3">
    <source>
        <dbReference type="Proteomes" id="UP001500064"/>
    </source>
</evidence>
<gene>
    <name evidence="2" type="ORF">GCM10009733_013150</name>
</gene>